<keyword evidence="3" id="KW-0648">Protein biosynthesis</keyword>
<dbReference type="VEuPathDB" id="PiroplasmaDB:BOVATA_030870"/>
<keyword evidence="4" id="KW-0812">Transmembrane</keyword>
<evidence type="ECO:0000256" key="2">
    <source>
        <dbReference type="ARBA" id="ARBA00022768"/>
    </source>
</evidence>
<dbReference type="RefSeq" id="XP_028867837.1">
    <property type="nucleotide sequence ID" value="XM_029012004.1"/>
</dbReference>
<organism evidence="6 7">
    <name type="scientific">Babesia ovata</name>
    <dbReference type="NCBI Taxonomy" id="189622"/>
    <lineage>
        <taxon>Eukaryota</taxon>
        <taxon>Sar</taxon>
        <taxon>Alveolata</taxon>
        <taxon>Apicomplexa</taxon>
        <taxon>Aconoidasida</taxon>
        <taxon>Piroplasmida</taxon>
        <taxon>Babesiidae</taxon>
        <taxon>Babesia</taxon>
    </lineage>
</organism>
<dbReference type="GeneID" id="39875364"/>
<keyword evidence="4" id="KW-1133">Transmembrane helix</keyword>
<evidence type="ECO:0000256" key="1">
    <source>
        <dbReference type="ARBA" id="ARBA00005532"/>
    </source>
</evidence>
<comment type="caution">
    <text evidence="6">The sequence shown here is derived from an EMBL/GenBank/DDBJ whole genome shotgun (WGS) entry which is preliminary data.</text>
</comment>
<feature type="domain" description="Translation elongation factor EFTs/EF1B dimerisation" evidence="5">
    <location>
        <begin position="343"/>
        <end position="447"/>
    </location>
</feature>
<evidence type="ECO:0000313" key="7">
    <source>
        <dbReference type="Proteomes" id="UP000236319"/>
    </source>
</evidence>
<evidence type="ECO:0000256" key="4">
    <source>
        <dbReference type="SAM" id="Phobius"/>
    </source>
</evidence>
<dbReference type="PANTHER" id="PTHR11741">
    <property type="entry name" value="ELONGATION FACTOR TS"/>
    <property type="match status" value="1"/>
</dbReference>
<keyword evidence="4" id="KW-0472">Membrane</keyword>
<reference evidence="6 7" key="1">
    <citation type="journal article" date="2017" name="BMC Genomics">
        <title>Whole-genome assembly of Babesia ovata and comparative genomics between closely related pathogens.</title>
        <authorList>
            <person name="Yamagishi J."/>
            <person name="Asada M."/>
            <person name="Hakimi H."/>
            <person name="Tanaka T.Q."/>
            <person name="Sugimoto C."/>
            <person name="Kawazu S."/>
        </authorList>
    </citation>
    <scope>NUCLEOTIDE SEQUENCE [LARGE SCALE GENOMIC DNA]</scope>
    <source>
        <strain evidence="6 7">Miyake</strain>
    </source>
</reference>
<name>A0A2H6KF46_9APIC</name>
<dbReference type="PANTHER" id="PTHR11741:SF0">
    <property type="entry name" value="ELONGATION FACTOR TS, MITOCHONDRIAL"/>
    <property type="match status" value="1"/>
</dbReference>
<feature type="domain" description="Translation elongation factor EFTs/EF1B dimerisation" evidence="5">
    <location>
        <begin position="153"/>
        <end position="267"/>
    </location>
</feature>
<comment type="similarity">
    <text evidence="1">Belongs to the EF-Ts family.</text>
</comment>
<evidence type="ECO:0000259" key="5">
    <source>
        <dbReference type="Pfam" id="PF00889"/>
    </source>
</evidence>
<dbReference type="InterPro" id="IPR014039">
    <property type="entry name" value="Transl_elong_EFTs/EF1B_dimer"/>
</dbReference>
<dbReference type="Gene3D" id="1.10.286.20">
    <property type="match status" value="1"/>
</dbReference>
<dbReference type="SUPFAM" id="SSF46934">
    <property type="entry name" value="UBA-like"/>
    <property type="match status" value="1"/>
</dbReference>
<sequence length="470" mass="50828">MELTWVACRLLAVTWVLSGIIGGYGYLPGSNLRANVSLSPWQPGACKQLSCFNRKSNQKRFFTSVYAESTADHTADAGDDRKRKILFLRTSTGKGTQECYEALTKAGGDLRAALDIIRSGMENYVASNSGGESAPVVDLLHGRVATVMTPDMAVVLELRCETDFVARNHVFMALAKSLANSALAVVRSGDAAAHGLDAESIGKRMMEARCIRCSKTPSEAAVLAKMALHEQLIITRLGFIKASPQEFLTSYLHGALVATHPLNKVGSAGALLKYTLSGAPDSEAVGSTLPTAADLQTPITYDQSSVPETNCALVGSDCMYAEIPAVEPSLLSDTDVGLTRSIKTFTKQITQHIVGARPVAMSLEDYDPEKVNAARAELEAEALASGKPKDTVDRIVSGRLRKQFGEFVLMEQKWPFDGGKPSVSSAVQDFEKKHRAKVELKKMLQFSVADDLLTYRAAHGANYYRLNMVL</sequence>
<dbReference type="Gene3D" id="3.30.479.20">
    <property type="entry name" value="Elongation factor Ts, dimerisation domain"/>
    <property type="match status" value="2"/>
</dbReference>
<keyword evidence="7" id="KW-1185">Reference proteome</keyword>
<dbReference type="InterPro" id="IPR001816">
    <property type="entry name" value="Transl_elong_EFTs/EF1B"/>
</dbReference>
<evidence type="ECO:0000313" key="6">
    <source>
        <dbReference type="EMBL" id="GBE61594.1"/>
    </source>
</evidence>
<feature type="transmembrane region" description="Helical" evidence="4">
    <location>
        <begin position="7"/>
        <end position="27"/>
    </location>
</feature>
<evidence type="ECO:0000256" key="3">
    <source>
        <dbReference type="ARBA" id="ARBA00022917"/>
    </source>
</evidence>
<dbReference type="EMBL" id="BDSA01000003">
    <property type="protein sequence ID" value="GBE61594.1"/>
    <property type="molecule type" value="Genomic_DNA"/>
</dbReference>
<gene>
    <name evidence="6" type="ORF">BOVATA_030870</name>
</gene>
<keyword evidence="2 6" id="KW-0251">Elongation factor</keyword>
<dbReference type="OrthoDB" id="277235at2759"/>
<dbReference type="AlphaFoldDB" id="A0A2H6KF46"/>
<dbReference type="Proteomes" id="UP000236319">
    <property type="component" value="Unassembled WGS sequence"/>
</dbReference>
<dbReference type="InterPro" id="IPR036402">
    <property type="entry name" value="EF-Ts_dimer_sf"/>
</dbReference>
<accession>A0A2H6KF46</accession>
<dbReference type="Pfam" id="PF00889">
    <property type="entry name" value="EF_TS"/>
    <property type="match status" value="2"/>
</dbReference>
<dbReference type="GO" id="GO:0003746">
    <property type="term" value="F:translation elongation factor activity"/>
    <property type="evidence" value="ECO:0007669"/>
    <property type="project" value="UniProtKB-KW"/>
</dbReference>
<proteinExistence type="inferred from homology"/>
<dbReference type="SUPFAM" id="SSF54713">
    <property type="entry name" value="Elongation factor Ts (EF-Ts), dimerisation domain"/>
    <property type="match status" value="2"/>
</dbReference>
<dbReference type="GO" id="GO:0070125">
    <property type="term" value="P:mitochondrial translational elongation"/>
    <property type="evidence" value="ECO:0007669"/>
    <property type="project" value="TreeGrafter"/>
</dbReference>
<dbReference type="InterPro" id="IPR009060">
    <property type="entry name" value="UBA-like_sf"/>
</dbReference>
<dbReference type="GO" id="GO:0005739">
    <property type="term" value="C:mitochondrion"/>
    <property type="evidence" value="ECO:0007669"/>
    <property type="project" value="GOC"/>
</dbReference>
<protein>
    <submittedName>
        <fullName evidence="6">Elongation factor TS</fullName>
    </submittedName>
</protein>